<organism evidence="2 3">
    <name type="scientific">Candidatus Berkelbacteria bacterium CG_4_9_14_3_um_filter_39_23</name>
    <dbReference type="NCBI Taxonomy" id="1974508"/>
    <lineage>
        <taxon>Bacteria</taxon>
        <taxon>Candidatus Berkelbacteria</taxon>
    </lineage>
</organism>
<protein>
    <recommendedName>
        <fullName evidence="4">Next to BRCA1 central domain-containing protein</fullName>
    </recommendedName>
</protein>
<dbReference type="EMBL" id="PFTZ01000030">
    <property type="protein sequence ID" value="PJB51761.1"/>
    <property type="molecule type" value="Genomic_DNA"/>
</dbReference>
<dbReference type="Proteomes" id="UP000229421">
    <property type="component" value="Unassembled WGS sequence"/>
</dbReference>
<gene>
    <name evidence="2" type="ORF">CO101_00870</name>
</gene>
<dbReference type="InterPro" id="IPR013783">
    <property type="entry name" value="Ig-like_fold"/>
</dbReference>
<evidence type="ECO:0000313" key="3">
    <source>
        <dbReference type="Proteomes" id="UP000229421"/>
    </source>
</evidence>
<proteinExistence type="predicted"/>
<reference evidence="3" key="1">
    <citation type="submission" date="2017-09" db="EMBL/GenBank/DDBJ databases">
        <title>Depth-based differentiation of microbial function through sediment-hosted aquifers and enrichment of novel symbionts in the deep terrestrial subsurface.</title>
        <authorList>
            <person name="Probst A.J."/>
            <person name="Ladd B."/>
            <person name="Jarett J.K."/>
            <person name="Geller-Mcgrath D.E."/>
            <person name="Sieber C.M.K."/>
            <person name="Emerson J.B."/>
            <person name="Anantharaman K."/>
            <person name="Thomas B.C."/>
            <person name="Malmstrom R."/>
            <person name="Stieglmeier M."/>
            <person name="Klingl A."/>
            <person name="Woyke T."/>
            <person name="Ryan C.M."/>
            <person name="Banfield J.F."/>
        </authorList>
    </citation>
    <scope>NUCLEOTIDE SEQUENCE [LARGE SCALE GENOMIC DNA]</scope>
</reference>
<dbReference type="Gene3D" id="2.60.40.10">
    <property type="entry name" value="Immunoglobulins"/>
    <property type="match status" value="2"/>
</dbReference>
<comment type="caution">
    <text evidence="2">The sequence shown here is derived from an EMBL/GenBank/DDBJ whole genome shotgun (WGS) entry which is preliminary data.</text>
</comment>
<evidence type="ECO:0000313" key="2">
    <source>
        <dbReference type="EMBL" id="PJB51761.1"/>
    </source>
</evidence>
<evidence type="ECO:0000256" key="1">
    <source>
        <dbReference type="SAM" id="MobiDB-lite"/>
    </source>
</evidence>
<evidence type="ECO:0008006" key="4">
    <source>
        <dbReference type="Google" id="ProtNLM"/>
    </source>
</evidence>
<sequence length="435" mass="47735">MNSAEIQRFLESKGSYLKDFSEGGRSAAQIIWDASHGYGDASGSINGISITSSTGTVSPKVLLVTLQKEQSLISKTTRDDTALNKAMGYGCPDSGSYSSAYAGFTKQVEWSAWQFRYNYERAEGAGFSDYQVSGSATFSDWNGIHNVTFSNRATSALYRYTPHVYNGNYNFWNLFYNTYDFELSLYSFQIISQGPYSGPGSAQDPMTPGQSVQLFVILRNTGSQAWHNSESNPTHLGMSSPRDGGSRFTGGRNERMVMDETTVASGSNGTFRLNVTAPDQPGVYIEHFDMVVEGIKWIGSDTSWRITVGNPLSARYVVGGQEPYTADAKVHLYPGQSATLTARFVNTSGANWYNSSANPINLGSSGPHDRVNPFTHNVNVRGSMREWGVANGQTGTFDMVITAPNQTGTYNERYDLVVDKVGWIDTGLYWVVVVE</sequence>
<name>A0A2M8C689_9BACT</name>
<accession>A0A2M8C689</accession>
<dbReference type="AlphaFoldDB" id="A0A2M8C689"/>
<feature type="region of interest" description="Disordered" evidence="1">
    <location>
        <begin position="228"/>
        <end position="252"/>
    </location>
</feature>